<dbReference type="InterPro" id="IPR003010">
    <property type="entry name" value="C-N_Hydrolase"/>
</dbReference>
<protein>
    <submittedName>
        <fullName evidence="3">Hydrolase</fullName>
    </submittedName>
</protein>
<dbReference type="InterPro" id="IPR001110">
    <property type="entry name" value="UPF0012_CS"/>
</dbReference>
<dbReference type="InterPro" id="IPR036526">
    <property type="entry name" value="C-N_Hydrolase_sf"/>
</dbReference>
<name>A0A7M1SRW5_9MICO</name>
<keyword evidence="4" id="KW-1185">Reference proteome</keyword>
<dbReference type="Proteomes" id="UP000593758">
    <property type="component" value="Chromosome"/>
</dbReference>
<evidence type="ECO:0000313" key="4">
    <source>
        <dbReference type="Proteomes" id="UP000593758"/>
    </source>
</evidence>
<reference evidence="3 4" key="1">
    <citation type="submission" date="2020-10" db="EMBL/GenBank/DDBJ databases">
        <title>Haloactinobacterium sp. RN3S43, a bacterium isolated from saline soil.</title>
        <authorList>
            <person name="Sun J.-Q."/>
        </authorList>
    </citation>
    <scope>NUCLEOTIDE SEQUENCE [LARGE SCALE GENOMIC DNA]</scope>
    <source>
        <strain evidence="3 4">RN3S43</strain>
    </source>
</reference>
<organism evidence="3 4">
    <name type="scientific">Ruania alkalisoli</name>
    <dbReference type="NCBI Taxonomy" id="2779775"/>
    <lineage>
        <taxon>Bacteria</taxon>
        <taxon>Bacillati</taxon>
        <taxon>Actinomycetota</taxon>
        <taxon>Actinomycetes</taxon>
        <taxon>Micrococcales</taxon>
        <taxon>Ruaniaceae</taxon>
        <taxon>Ruania</taxon>
    </lineage>
</organism>
<dbReference type="PROSITE" id="PS01227">
    <property type="entry name" value="UPF0012"/>
    <property type="match status" value="1"/>
</dbReference>
<dbReference type="SUPFAM" id="SSF56317">
    <property type="entry name" value="Carbon-nitrogen hydrolase"/>
    <property type="match status" value="1"/>
</dbReference>
<gene>
    <name evidence="3" type="ORF">IM660_14705</name>
</gene>
<sequence>MRVAVVQLSADDDRGQNTRAALARVRAAAEAGARLIVLPEYTSGWSRRLRADLGEDPGGEFHEAISQVAAERHVTVIVGALEPSSQEGRCVNVTLVYGPDGAVSGRYEKVHLFDAFGVRESEVLDPGAPGQAAVVEVDGMSVGIATCYDLRFPESFRLLADAGAQVFAVGAAWADGPGKADQLEVLVRARAIENTAYVLLASQDGRGRSGHSQVVDPVGRPIARAGDESAPDGVIVADLDPELLARVRDQVPSLAHRKYAVVPRA</sequence>
<proteinExistence type="inferred from homology"/>
<dbReference type="KEGG" id="halt:IM660_14705"/>
<dbReference type="PANTHER" id="PTHR23088">
    <property type="entry name" value="NITRILASE-RELATED"/>
    <property type="match status" value="1"/>
</dbReference>
<evidence type="ECO:0000256" key="1">
    <source>
        <dbReference type="ARBA" id="ARBA00010613"/>
    </source>
</evidence>
<comment type="similarity">
    <text evidence="1">Belongs to the carbon-nitrogen hydrolase superfamily. NIT1/NIT2 family.</text>
</comment>
<dbReference type="Pfam" id="PF00795">
    <property type="entry name" value="CN_hydrolase"/>
    <property type="match status" value="1"/>
</dbReference>
<dbReference type="AlphaFoldDB" id="A0A7M1SRW5"/>
<dbReference type="GO" id="GO:0016787">
    <property type="term" value="F:hydrolase activity"/>
    <property type="evidence" value="ECO:0007669"/>
    <property type="project" value="UniProtKB-KW"/>
</dbReference>
<dbReference type="Gene3D" id="3.60.110.10">
    <property type="entry name" value="Carbon-nitrogen hydrolase"/>
    <property type="match status" value="1"/>
</dbReference>
<keyword evidence="3" id="KW-0378">Hydrolase</keyword>
<evidence type="ECO:0000313" key="3">
    <source>
        <dbReference type="EMBL" id="QOR69887.1"/>
    </source>
</evidence>
<dbReference type="RefSeq" id="WP_193496597.1">
    <property type="nucleotide sequence ID" value="NZ_CP063169.1"/>
</dbReference>
<dbReference type="PANTHER" id="PTHR23088:SF27">
    <property type="entry name" value="DEAMINATED GLUTATHIONE AMIDASE"/>
    <property type="match status" value="1"/>
</dbReference>
<accession>A0A7M1SRW5</accession>
<evidence type="ECO:0000259" key="2">
    <source>
        <dbReference type="PROSITE" id="PS50263"/>
    </source>
</evidence>
<feature type="domain" description="CN hydrolase" evidence="2">
    <location>
        <begin position="1"/>
        <end position="241"/>
    </location>
</feature>
<dbReference type="PROSITE" id="PS50263">
    <property type="entry name" value="CN_HYDROLASE"/>
    <property type="match status" value="1"/>
</dbReference>
<dbReference type="EMBL" id="CP063169">
    <property type="protein sequence ID" value="QOR69887.1"/>
    <property type="molecule type" value="Genomic_DNA"/>
</dbReference>